<dbReference type="AlphaFoldDB" id="A0A2H1V4R8"/>
<keyword evidence="2" id="KW-0732">Signal</keyword>
<gene>
    <name evidence="3" type="ORF">SFRICE_011431</name>
</gene>
<proteinExistence type="predicted"/>
<feature type="signal peptide" evidence="2">
    <location>
        <begin position="1"/>
        <end position="15"/>
    </location>
</feature>
<organism evidence="3">
    <name type="scientific">Spodoptera frugiperda</name>
    <name type="common">Fall armyworm</name>
    <dbReference type="NCBI Taxonomy" id="7108"/>
    <lineage>
        <taxon>Eukaryota</taxon>
        <taxon>Metazoa</taxon>
        <taxon>Ecdysozoa</taxon>
        <taxon>Arthropoda</taxon>
        <taxon>Hexapoda</taxon>
        <taxon>Insecta</taxon>
        <taxon>Pterygota</taxon>
        <taxon>Neoptera</taxon>
        <taxon>Endopterygota</taxon>
        <taxon>Lepidoptera</taxon>
        <taxon>Glossata</taxon>
        <taxon>Ditrysia</taxon>
        <taxon>Noctuoidea</taxon>
        <taxon>Noctuidae</taxon>
        <taxon>Amphipyrinae</taxon>
        <taxon>Spodoptera</taxon>
    </lineage>
</organism>
<name>A0A2H1V4R8_SPOFR</name>
<reference evidence="3" key="1">
    <citation type="submission" date="2016-07" db="EMBL/GenBank/DDBJ databases">
        <authorList>
            <person name="Bretaudeau A."/>
        </authorList>
    </citation>
    <scope>NUCLEOTIDE SEQUENCE</scope>
    <source>
        <strain evidence="3">Rice</strain>
        <tissue evidence="3">Whole body</tissue>
    </source>
</reference>
<feature type="chain" id="PRO_5013823312" evidence="2">
    <location>
        <begin position="16"/>
        <end position="220"/>
    </location>
</feature>
<feature type="region of interest" description="Disordered" evidence="1">
    <location>
        <begin position="91"/>
        <end position="112"/>
    </location>
</feature>
<sequence>MLFLFLVILISNSSAELFLFRNFVEDDNNVTTDTQYKLRDLYKYNNKGDPLWVLSLSGDDWMNPTLRLGSSKELEDFFEYIGPLMRITRGRSSPRVKKNDPNGKNSNEDSLQAPSQKDFMAMINKFALTSSVDPDAYITDNNQEYDSPTISIHFKGQNSVLLVSLGSKQWHYIINSRSLPEWFYEAHDTFENPLPLPDDVKTQFFYSLWKLLHVIFGLPV</sequence>
<dbReference type="EMBL" id="ODYU01000663">
    <property type="protein sequence ID" value="SOQ35831.1"/>
    <property type="molecule type" value="Genomic_DNA"/>
</dbReference>
<accession>A0A2H1V4R8</accession>
<protein>
    <submittedName>
        <fullName evidence="3">SFRICE_011431</fullName>
    </submittedName>
</protein>
<evidence type="ECO:0000256" key="1">
    <source>
        <dbReference type="SAM" id="MobiDB-lite"/>
    </source>
</evidence>
<evidence type="ECO:0000313" key="3">
    <source>
        <dbReference type="EMBL" id="SOQ35831.1"/>
    </source>
</evidence>
<evidence type="ECO:0000256" key="2">
    <source>
        <dbReference type="SAM" id="SignalP"/>
    </source>
</evidence>
<feature type="compositionally biased region" description="Polar residues" evidence="1">
    <location>
        <begin position="102"/>
        <end position="112"/>
    </location>
</feature>